<proteinExistence type="inferred from homology"/>
<dbReference type="PROSITE" id="PS50931">
    <property type="entry name" value="HTH_LYSR"/>
    <property type="match status" value="1"/>
</dbReference>
<dbReference type="GO" id="GO:0003700">
    <property type="term" value="F:DNA-binding transcription factor activity"/>
    <property type="evidence" value="ECO:0007669"/>
    <property type="project" value="InterPro"/>
</dbReference>
<evidence type="ECO:0000256" key="5">
    <source>
        <dbReference type="ARBA" id="ARBA00054626"/>
    </source>
</evidence>
<evidence type="ECO:0000256" key="2">
    <source>
        <dbReference type="ARBA" id="ARBA00023015"/>
    </source>
</evidence>
<dbReference type="Pfam" id="PF03466">
    <property type="entry name" value="LysR_substrate"/>
    <property type="match status" value="1"/>
</dbReference>
<evidence type="ECO:0000256" key="3">
    <source>
        <dbReference type="ARBA" id="ARBA00023125"/>
    </source>
</evidence>
<dbReference type="FunFam" id="1.10.10.10:FF:000001">
    <property type="entry name" value="LysR family transcriptional regulator"/>
    <property type="match status" value="1"/>
</dbReference>
<evidence type="ECO:0000256" key="7">
    <source>
        <dbReference type="ARBA" id="ARBA00083243"/>
    </source>
</evidence>
<evidence type="ECO:0000313" key="9">
    <source>
        <dbReference type="EMBL" id="PVE57333.1"/>
    </source>
</evidence>
<keyword evidence="3" id="KW-0238">DNA-binding</keyword>
<dbReference type="InterPro" id="IPR000847">
    <property type="entry name" value="LysR_HTH_N"/>
</dbReference>
<evidence type="ECO:0000313" key="10">
    <source>
        <dbReference type="Proteomes" id="UP000244335"/>
    </source>
</evidence>
<reference evidence="9 10" key="1">
    <citation type="submission" date="2018-04" db="EMBL/GenBank/DDBJ databases">
        <authorList>
            <person name="Hagen T."/>
        </authorList>
    </citation>
    <scope>NUCLEOTIDE SEQUENCE [LARGE SCALE GENOMIC DNA]</scope>
    <source>
        <strain evidence="9 10">TPD7009</strain>
    </source>
</reference>
<protein>
    <recommendedName>
        <fullName evidence="6">HTH-type transcriptional regulator TtuA</fullName>
    </recommendedName>
    <alternativeName>
        <fullName evidence="7">Tartrate utilization transcriptional regulator</fullName>
    </alternativeName>
</protein>
<dbReference type="InterPro" id="IPR005119">
    <property type="entry name" value="LysR_subst-bd"/>
</dbReference>
<dbReference type="Pfam" id="PF00126">
    <property type="entry name" value="HTH_1"/>
    <property type="match status" value="1"/>
</dbReference>
<comment type="caution">
    <text evidence="9">The sequence shown here is derived from an EMBL/GenBank/DDBJ whole genome shotgun (WGS) entry which is preliminary data.</text>
</comment>
<dbReference type="InterPro" id="IPR037410">
    <property type="entry name" value="BudR_PBP2"/>
</dbReference>
<dbReference type="EMBL" id="QDFR01000001">
    <property type="protein sequence ID" value="PVE57333.1"/>
    <property type="molecule type" value="Genomic_DNA"/>
</dbReference>
<keyword evidence="2" id="KW-0805">Transcription regulation</keyword>
<dbReference type="SUPFAM" id="SSF53850">
    <property type="entry name" value="Periplasmic binding protein-like II"/>
    <property type="match status" value="1"/>
</dbReference>
<dbReference type="GO" id="GO:0003677">
    <property type="term" value="F:DNA binding"/>
    <property type="evidence" value="ECO:0007669"/>
    <property type="project" value="UniProtKB-KW"/>
</dbReference>
<accession>A0AA92C7E3</accession>
<comment type="similarity">
    <text evidence="1">Belongs to the LysR transcriptional regulatory family.</text>
</comment>
<dbReference type="GO" id="GO:0032993">
    <property type="term" value="C:protein-DNA complex"/>
    <property type="evidence" value="ECO:0007669"/>
    <property type="project" value="TreeGrafter"/>
</dbReference>
<evidence type="ECO:0000256" key="4">
    <source>
        <dbReference type="ARBA" id="ARBA00023163"/>
    </source>
</evidence>
<feature type="domain" description="HTH lysR-type" evidence="8">
    <location>
        <begin position="1"/>
        <end position="58"/>
    </location>
</feature>
<dbReference type="PANTHER" id="PTHR30346:SF30">
    <property type="entry name" value="SMALL NEUTRAL PROTEASE REGULATORY PROTEIN"/>
    <property type="match status" value="1"/>
</dbReference>
<evidence type="ECO:0000259" key="8">
    <source>
        <dbReference type="PROSITE" id="PS50931"/>
    </source>
</evidence>
<dbReference type="CDD" id="cd08451">
    <property type="entry name" value="PBP2_BudR"/>
    <property type="match status" value="1"/>
</dbReference>
<organism evidence="9 10">
    <name type="scientific">Rhizobium rhizogenes</name>
    <name type="common">Agrobacterium rhizogenes</name>
    <dbReference type="NCBI Taxonomy" id="359"/>
    <lineage>
        <taxon>Bacteria</taxon>
        <taxon>Pseudomonadati</taxon>
        <taxon>Pseudomonadota</taxon>
        <taxon>Alphaproteobacteria</taxon>
        <taxon>Hyphomicrobiales</taxon>
        <taxon>Rhizobiaceae</taxon>
        <taxon>Rhizobium/Agrobacterium group</taxon>
        <taxon>Rhizobium</taxon>
    </lineage>
</organism>
<evidence type="ECO:0000256" key="6">
    <source>
        <dbReference type="ARBA" id="ARBA00067332"/>
    </source>
</evidence>
<dbReference type="Gene3D" id="1.10.10.10">
    <property type="entry name" value="Winged helix-like DNA-binding domain superfamily/Winged helix DNA-binding domain"/>
    <property type="match status" value="1"/>
</dbReference>
<dbReference type="PANTHER" id="PTHR30346">
    <property type="entry name" value="TRANSCRIPTIONAL DUAL REGULATOR HCAR-RELATED"/>
    <property type="match status" value="1"/>
</dbReference>
<name>A0AA92C7E3_RHIRH</name>
<dbReference type="Proteomes" id="UP000244335">
    <property type="component" value="Unassembled WGS sequence"/>
</dbReference>
<dbReference type="InterPro" id="IPR036390">
    <property type="entry name" value="WH_DNA-bd_sf"/>
</dbReference>
<gene>
    <name evidence="9" type="ORF">DC430_01140</name>
</gene>
<dbReference type="PRINTS" id="PR00039">
    <property type="entry name" value="HTHLYSR"/>
</dbReference>
<dbReference type="InterPro" id="IPR036388">
    <property type="entry name" value="WH-like_DNA-bd_sf"/>
</dbReference>
<dbReference type="Gene3D" id="3.40.190.10">
    <property type="entry name" value="Periplasmic binding protein-like II"/>
    <property type="match status" value="2"/>
</dbReference>
<sequence>MDIRRLRYFLVVAEQKHFTRAAEKIGIRQPPLSIQIRQLEETVGAQLFTRHAKGVELTAAGRVFQETALDIVARFEDALTQVRRHAAGQTGRLRLGFAGATYFHPAIPLIIRAYRSAYPDVVLSPEQSNTPALLAGLREGRLDVAFIRPPVLEDGLLSVRACLDEDMVIALPADHALRDHDAVPLEAIAGENLILFPRDIGPGLYDSIVSACNEAGVSPKLGQEASQIVSIIPLVAAGFGVSIVPRSVGSIKSDGAVYRPIAGQSPRAPIAIATRTDDRAKLVTSFMMSAIQTARRTGPANLPANPDKVRPVEWLVAVV</sequence>
<dbReference type="SUPFAM" id="SSF46785">
    <property type="entry name" value="Winged helix' DNA-binding domain"/>
    <property type="match status" value="1"/>
</dbReference>
<evidence type="ECO:0000256" key="1">
    <source>
        <dbReference type="ARBA" id="ARBA00009437"/>
    </source>
</evidence>
<keyword evidence="4" id="KW-0804">Transcription</keyword>
<comment type="function">
    <text evidence="5">Transcriptional regulator of the ttuABCDE tartrate utilization operon.</text>
</comment>
<dbReference type="AlphaFoldDB" id="A0AA92C7E3"/>